<evidence type="ECO:0000256" key="1">
    <source>
        <dbReference type="SAM" id="Phobius"/>
    </source>
</evidence>
<feature type="transmembrane region" description="Helical" evidence="1">
    <location>
        <begin position="6"/>
        <end position="25"/>
    </location>
</feature>
<organism evidence="2 3">
    <name type="scientific">Salvia divinorum</name>
    <name type="common">Maria pastora</name>
    <name type="synonym">Diviner's sage</name>
    <dbReference type="NCBI Taxonomy" id="28513"/>
    <lineage>
        <taxon>Eukaryota</taxon>
        <taxon>Viridiplantae</taxon>
        <taxon>Streptophyta</taxon>
        <taxon>Embryophyta</taxon>
        <taxon>Tracheophyta</taxon>
        <taxon>Spermatophyta</taxon>
        <taxon>Magnoliopsida</taxon>
        <taxon>eudicotyledons</taxon>
        <taxon>Gunneridae</taxon>
        <taxon>Pentapetalae</taxon>
        <taxon>asterids</taxon>
        <taxon>lamiids</taxon>
        <taxon>Lamiales</taxon>
        <taxon>Lamiaceae</taxon>
        <taxon>Nepetoideae</taxon>
        <taxon>Mentheae</taxon>
        <taxon>Salviinae</taxon>
        <taxon>Salvia</taxon>
        <taxon>Salvia subgen. Calosphace</taxon>
    </lineage>
</organism>
<proteinExistence type="predicted"/>
<keyword evidence="1" id="KW-1133">Transmembrane helix</keyword>
<keyword evidence="1" id="KW-0812">Transmembrane</keyword>
<name>A0ABD1HVT5_SALDI</name>
<sequence>MDAFILSASVSCVVLALIYYLWKLLNWEAESKPMSFSNYIAPRANPIYHNATQNHGENSFVWKLIGPAFHVDKLKHMVP</sequence>
<accession>A0ABD1HVT5</accession>
<dbReference type="AlphaFoldDB" id="A0ABD1HVT5"/>
<keyword evidence="3" id="KW-1185">Reference proteome</keyword>
<comment type="caution">
    <text evidence="2">The sequence shown here is derived from an EMBL/GenBank/DDBJ whole genome shotgun (WGS) entry which is preliminary data.</text>
</comment>
<reference evidence="2 3" key="1">
    <citation type="submission" date="2024-06" db="EMBL/GenBank/DDBJ databases">
        <title>A chromosome level genome sequence of Diviner's sage (Salvia divinorum).</title>
        <authorList>
            <person name="Ford S.A."/>
            <person name="Ro D.-K."/>
            <person name="Ness R.W."/>
            <person name="Phillips M.A."/>
        </authorList>
    </citation>
    <scope>NUCLEOTIDE SEQUENCE [LARGE SCALE GENOMIC DNA]</scope>
    <source>
        <strain evidence="2">SAF-2024a</strain>
        <tissue evidence="2">Leaf</tissue>
    </source>
</reference>
<evidence type="ECO:0000313" key="2">
    <source>
        <dbReference type="EMBL" id="KAL1560599.1"/>
    </source>
</evidence>
<protein>
    <submittedName>
        <fullName evidence="2">Cytochrome P450</fullName>
    </submittedName>
</protein>
<keyword evidence="1" id="KW-0472">Membrane</keyword>
<dbReference type="Proteomes" id="UP001567538">
    <property type="component" value="Unassembled WGS sequence"/>
</dbReference>
<evidence type="ECO:0000313" key="3">
    <source>
        <dbReference type="Proteomes" id="UP001567538"/>
    </source>
</evidence>
<dbReference type="EMBL" id="JBEAFC010000004">
    <property type="protein sequence ID" value="KAL1560599.1"/>
    <property type="molecule type" value="Genomic_DNA"/>
</dbReference>
<gene>
    <name evidence="2" type="ORF">AAHA92_10791</name>
</gene>